<accession>A0ABX9BFP1</accession>
<protein>
    <submittedName>
        <fullName evidence="1">Uncharacterized protein</fullName>
    </submittedName>
</protein>
<keyword evidence="2" id="KW-1185">Reference proteome</keyword>
<dbReference type="RefSeq" id="WP_111620838.1">
    <property type="nucleotide sequence ID" value="NZ_QLLI01000013.1"/>
</dbReference>
<organism evidence="1 2">
    <name type="scientific">Paenibacillus pabuli</name>
    <dbReference type="NCBI Taxonomy" id="1472"/>
    <lineage>
        <taxon>Bacteria</taxon>
        <taxon>Bacillati</taxon>
        <taxon>Bacillota</taxon>
        <taxon>Bacilli</taxon>
        <taxon>Bacillales</taxon>
        <taxon>Paenibacillaceae</taxon>
        <taxon>Paenibacillus</taxon>
    </lineage>
</organism>
<dbReference type="Proteomes" id="UP000248827">
    <property type="component" value="Unassembled WGS sequence"/>
</dbReference>
<gene>
    <name evidence="1" type="ORF">DET54_113154</name>
</gene>
<evidence type="ECO:0000313" key="1">
    <source>
        <dbReference type="EMBL" id="RAI89871.1"/>
    </source>
</evidence>
<sequence>MSKRNPPATRLLLLIVILLLTGCQTLQKDQAPKVSISVDELRAFSEKGGKLGWNDFAAYSYQDEGSGLFVRNYSINGGHHLSVIGKSLDQQPDHVYVVHKDGEQIDLLRQNIENWSIY</sequence>
<dbReference type="EMBL" id="QLLI01000013">
    <property type="protein sequence ID" value="RAI89871.1"/>
    <property type="molecule type" value="Genomic_DNA"/>
</dbReference>
<reference evidence="1 2" key="1">
    <citation type="submission" date="2018-06" db="EMBL/GenBank/DDBJ databases">
        <title>Freshwater and sediment microbial communities from various areas in North America, analyzing microbe dynamics in response to fracking.</title>
        <authorList>
            <person name="Lamendella R."/>
        </authorList>
    </citation>
    <scope>NUCLEOTIDE SEQUENCE [LARGE SCALE GENOMIC DNA]</scope>
    <source>
        <strain evidence="1 2">NG-13</strain>
    </source>
</reference>
<proteinExistence type="predicted"/>
<comment type="caution">
    <text evidence="1">The sequence shown here is derived from an EMBL/GenBank/DDBJ whole genome shotgun (WGS) entry which is preliminary data.</text>
</comment>
<name>A0ABX9BFP1_9BACL</name>
<evidence type="ECO:0000313" key="2">
    <source>
        <dbReference type="Proteomes" id="UP000248827"/>
    </source>
</evidence>
<dbReference type="PROSITE" id="PS51257">
    <property type="entry name" value="PROKAR_LIPOPROTEIN"/>
    <property type="match status" value="1"/>
</dbReference>